<dbReference type="InterPro" id="IPR008778">
    <property type="entry name" value="Pirin_C_dom"/>
</dbReference>
<dbReference type="AlphaFoldDB" id="A0A1I8J9Y5"/>
<evidence type="ECO:0000259" key="5">
    <source>
        <dbReference type="Pfam" id="PF05726"/>
    </source>
</evidence>
<comment type="cofactor">
    <cofactor evidence="2">
        <name>Fe cation</name>
        <dbReference type="ChEBI" id="CHEBI:24875"/>
    </cofactor>
    <text evidence="2">Binds 1 Fe cation per subunit.</text>
</comment>
<dbReference type="PIRSF" id="PIRSF006232">
    <property type="entry name" value="Pirin"/>
    <property type="match status" value="1"/>
</dbReference>
<evidence type="ECO:0000256" key="2">
    <source>
        <dbReference type="PIRSR" id="PIRSR006232-1"/>
    </source>
</evidence>
<reference evidence="7 8" key="1">
    <citation type="submission" date="2016-11" db="UniProtKB">
        <authorList>
            <consortium name="WormBaseParasite"/>
        </authorList>
    </citation>
    <scope>IDENTIFICATION</scope>
</reference>
<protein>
    <submittedName>
        <fullName evidence="7 8">Pirin</fullName>
    </submittedName>
</protein>
<feature type="binding site" evidence="2">
    <location>
        <position position="60"/>
    </location>
    <ligand>
        <name>Fe cation</name>
        <dbReference type="ChEBI" id="CHEBI:24875"/>
    </ligand>
</feature>
<dbReference type="WBParaSite" id="maker-uti_cns_0000125-snap-gene-0.5-mRNA-1">
    <property type="protein sequence ID" value="maker-uti_cns_0000125-snap-gene-0.5-mRNA-1"/>
    <property type="gene ID" value="maker-uti_cns_0000125-snap-gene-0.5"/>
</dbReference>
<dbReference type="CDD" id="cd02247">
    <property type="entry name" value="cupin_pirin_C"/>
    <property type="match status" value="1"/>
</dbReference>
<dbReference type="Gene3D" id="2.60.120.10">
    <property type="entry name" value="Jelly Rolls"/>
    <property type="match status" value="2"/>
</dbReference>
<evidence type="ECO:0000259" key="4">
    <source>
        <dbReference type="Pfam" id="PF02678"/>
    </source>
</evidence>
<comment type="similarity">
    <text evidence="1 3">Belongs to the pirin family.</text>
</comment>
<dbReference type="InterPro" id="IPR012093">
    <property type="entry name" value="Pirin"/>
</dbReference>
<dbReference type="PANTHER" id="PTHR13903">
    <property type="entry name" value="PIRIN-RELATED"/>
    <property type="match status" value="1"/>
</dbReference>
<dbReference type="InterPro" id="IPR003829">
    <property type="entry name" value="Pirin_N_dom"/>
</dbReference>
<keyword evidence="2" id="KW-0408">Iron</keyword>
<dbReference type="PANTHER" id="PTHR13903:SF8">
    <property type="entry name" value="PIRIN"/>
    <property type="match status" value="1"/>
</dbReference>
<evidence type="ECO:0000256" key="3">
    <source>
        <dbReference type="RuleBase" id="RU003457"/>
    </source>
</evidence>
<dbReference type="CDD" id="cd02909">
    <property type="entry name" value="cupin_pirin_N"/>
    <property type="match status" value="1"/>
</dbReference>
<dbReference type="GO" id="GO:0046872">
    <property type="term" value="F:metal ion binding"/>
    <property type="evidence" value="ECO:0007669"/>
    <property type="project" value="UniProtKB-KW"/>
</dbReference>
<evidence type="ECO:0000313" key="7">
    <source>
        <dbReference type="WBParaSite" id="maker-uti_cns_0000125-snap-gene-0.5-mRNA-1"/>
    </source>
</evidence>
<name>A0A1I8J9Y5_9PLAT</name>
<keyword evidence="6" id="KW-1185">Reference proteome</keyword>
<dbReference type="WBParaSite" id="maker-uti_cns_0046271-snap-gene-1.14-mRNA-1">
    <property type="protein sequence ID" value="maker-uti_cns_0046271-snap-gene-1.14-mRNA-1"/>
    <property type="gene ID" value="maker-uti_cns_0046271-snap-gene-1.14"/>
</dbReference>
<dbReference type="InterPro" id="IPR011051">
    <property type="entry name" value="RmlC_Cupin_sf"/>
</dbReference>
<feature type="binding site" evidence="2">
    <location>
        <position position="106"/>
    </location>
    <ligand>
        <name>Fe cation</name>
        <dbReference type="ChEBI" id="CHEBI:24875"/>
    </ligand>
</feature>
<dbReference type="Pfam" id="PF05726">
    <property type="entry name" value="Pirin_C"/>
    <property type="match status" value="1"/>
</dbReference>
<dbReference type="STRING" id="282301.A0A1I8J9Y5"/>
<feature type="binding site" evidence="2">
    <location>
        <position position="104"/>
    </location>
    <ligand>
        <name>Fe cation</name>
        <dbReference type="ChEBI" id="CHEBI:24875"/>
    </ligand>
</feature>
<sequence length="317" mass="33965">MRVKDRTQSDSQQCAQYQMESGLPVYKVIDDTEASDPFLLFDHIGPVTFRPGEAVGAADHPHRGMELISVLLQGSVHHADSAGHDSVLPAGTVQHIRFGRGLVHFEMPGPALVESGGTLEGYQIWVNLPPADKLCNPVYTEVAPDDLPRVRTEDGGAEIRVISGTSHGVEGAVSCVTPVLLLDVQLIRRDASVKLEIPDQYGCAFAYCFSGSSAIVGGRPLPPHWRASLGQGESLLVSTDSEPCHLLIGAGVPLREPVVKYGPFAMCTEQEIREAVQDYRQGLMGECPPPGAAERQRQINAALALQKANADSASDGN</sequence>
<feature type="domain" description="Pirin N-terminal" evidence="4">
    <location>
        <begin position="31"/>
        <end position="126"/>
    </location>
</feature>
<dbReference type="InterPro" id="IPR014710">
    <property type="entry name" value="RmlC-like_jellyroll"/>
</dbReference>
<evidence type="ECO:0000256" key="1">
    <source>
        <dbReference type="ARBA" id="ARBA00008416"/>
    </source>
</evidence>
<organism evidence="6 8">
    <name type="scientific">Macrostomum lignano</name>
    <dbReference type="NCBI Taxonomy" id="282301"/>
    <lineage>
        <taxon>Eukaryota</taxon>
        <taxon>Metazoa</taxon>
        <taxon>Spiralia</taxon>
        <taxon>Lophotrochozoa</taxon>
        <taxon>Platyhelminthes</taxon>
        <taxon>Rhabditophora</taxon>
        <taxon>Macrostomorpha</taxon>
        <taxon>Macrostomida</taxon>
        <taxon>Macrostomidae</taxon>
        <taxon>Macrostomum</taxon>
    </lineage>
</organism>
<evidence type="ECO:0000313" key="8">
    <source>
        <dbReference type="WBParaSite" id="maker-uti_cns_0046271-snap-gene-1.14-mRNA-1"/>
    </source>
</evidence>
<accession>A0A1I8J9Y5</accession>
<keyword evidence="2" id="KW-0479">Metal-binding</keyword>
<dbReference type="Pfam" id="PF02678">
    <property type="entry name" value="Pirin"/>
    <property type="match status" value="1"/>
</dbReference>
<proteinExistence type="inferred from homology"/>
<dbReference type="SUPFAM" id="SSF51182">
    <property type="entry name" value="RmlC-like cupins"/>
    <property type="match status" value="1"/>
</dbReference>
<dbReference type="Proteomes" id="UP000095280">
    <property type="component" value="Unplaced"/>
</dbReference>
<feature type="binding site" evidence="2">
    <location>
        <position position="62"/>
    </location>
    <ligand>
        <name>Fe cation</name>
        <dbReference type="ChEBI" id="CHEBI:24875"/>
    </ligand>
</feature>
<feature type="domain" description="Pirin C-terminal" evidence="5">
    <location>
        <begin position="189"/>
        <end position="284"/>
    </location>
</feature>
<dbReference type="OrthoDB" id="198735at2759"/>
<evidence type="ECO:0000313" key="6">
    <source>
        <dbReference type="Proteomes" id="UP000095280"/>
    </source>
</evidence>